<proteinExistence type="predicted"/>
<evidence type="ECO:0008006" key="4">
    <source>
        <dbReference type="Google" id="ProtNLM"/>
    </source>
</evidence>
<evidence type="ECO:0000256" key="1">
    <source>
        <dbReference type="SAM" id="Phobius"/>
    </source>
</evidence>
<dbReference type="STRING" id="1276257.SSABA_v1c07760"/>
<keyword evidence="1" id="KW-1133">Transmembrane helix</keyword>
<feature type="transmembrane region" description="Helical" evidence="1">
    <location>
        <begin position="114"/>
        <end position="136"/>
    </location>
</feature>
<sequence length="186" mass="21631">MRFIKFLNLSQIFLKIGLTILTVSFLFIEKFIYNNPDWLEVVIITLMLMILIFIIEIAVEYPIMLQSNSLALFPPIFLLLPVFKKIQKRKIIDAENSCLEQTGKEKISENRIKISYLISSLVIKVILAFLLILFNILNSVQIYWTFIFIIAFAVIFTIDIILTIYFIKNLLKNSKYIAGRSAVLEV</sequence>
<name>W6AAG9_9MOLU</name>
<keyword evidence="1" id="KW-0812">Transmembrane</keyword>
<dbReference type="Proteomes" id="UP000019265">
    <property type="component" value="Chromosome"/>
</dbReference>
<accession>W6AAG9</accession>
<dbReference type="EMBL" id="CP006934">
    <property type="protein sequence ID" value="AHI54178.1"/>
    <property type="molecule type" value="Genomic_DNA"/>
</dbReference>
<dbReference type="PATRIC" id="fig|1276257.3.peg.788"/>
<dbReference type="OrthoDB" id="10011563at2"/>
<organism evidence="2 3">
    <name type="scientific">Spiroplasma sabaudiense Ar-1343</name>
    <dbReference type="NCBI Taxonomy" id="1276257"/>
    <lineage>
        <taxon>Bacteria</taxon>
        <taxon>Bacillati</taxon>
        <taxon>Mycoplasmatota</taxon>
        <taxon>Mollicutes</taxon>
        <taxon>Entomoplasmatales</taxon>
        <taxon>Spiroplasmataceae</taxon>
        <taxon>Spiroplasma</taxon>
    </lineage>
</organism>
<dbReference type="HOGENOM" id="CLU_1453566_0_0_14"/>
<feature type="transmembrane region" description="Helical" evidence="1">
    <location>
        <begin position="39"/>
        <end position="59"/>
    </location>
</feature>
<reference evidence="2 3" key="1">
    <citation type="journal article" date="2014" name="Genome Biol. Evol.">
        <title>Molecular evolution of the substrate utilization strategies and putative virulence factors in mosquito-associated Spiroplasma species.</title>
        <authorList>
            <person name="Chang T.H."/>
            <person name="Lo W.S."/>
            <person name="Ku C."/>
            <person name="Chen L.L."/>
            <person name="Kuo C.H."/>
        </authorList>
    </citation>
    <scope>NUCLEOTIDE SEQUENCE [LARGE SCALE GENOMIC DNA]</scope>
    <source>
        <strain evidence="2">Ar-1343</strain>
    </source>
</reference>
<feature type="transmembrane region" description="Helical" evidence="1">
    <location>
        <begin position="12"/>
        <end position="32"/>
    </location>
</feature>
<evidence type="ECO:0000313" key="3">
    <source>
        <dbReference type="Proteomes" id="UP000019265"/>
    </source>
</evidence>
<dbReference type="AlphaFoldDB" id="W6AAG9"/>
<keyword evidence="3" id="KW-1185">Reference proteome</keyword>
<evidence type="ECO:0000313" key="2">
    <source>
        <dbReference type="EMBL" id="AHI54178.1"/>
    </source>
</evidence>
<dbReference type="KEGG" id="ssab:SSABA_v1c07760"/>
<protein>
    <recommendedName>
        <fullName evidence="4">Transmembrane protein</fullName>
    </recommendedName>
</protein>
<keyword evidence="1" id="KW-0472">Membrane</keyword>
<gene>
    <name evidence="2" type="ORF">SSABA_v1c07760</name>
</gene>
<feature type="transmembrane region" description="Helical" evidence="1">
    <location>
        <begin position="142"/>
        <end position="167"/>
    </location>
</feature>
<dbReference type="RefSeq" id="WP_025251315.1">
    <property type="nucleotide sequence ID" value="NZ_CP006934.1"/>
</dbReference>